<sequence>MASEISVESVCQFIIAHGGKVKNTVLVSNFKKSLNNAATRDEARQKFKECVNTVAVVKTENGDKYVQLKKKYRPPSLSSSVSSVNSEVSTEVSTNTSMDQAPPITSFPSYGEPDNESNTSFTPKGEVPYADAGSDDLVRSPRNPDTYPTTDFPVHEARPAEPTPVETYDNVISASKPPKSDAPPASKTKAERKSSPKKQASKPQISAPKSVASEDMIEDGPPKRLTPISKVTEEKVTKVDKGPPAQSRPPASKPESGEFAVPSAPRRKKTKDKKENVPPSPSLEHRVPSSIDRTKAGLQALATEQGRISRNRPISLMQTSYAGSVERARLNFQNKQRQNEDTTSLALSERSVDSKGEAEEDQERGSAPICLDPNDKLWIIKSAQANMVEMRKLLDLDPTLAEKRDFVMGYTALHWAAKKGNIDMVNMLLDQKIDVNARSNGGYTPLHLAAIHGHEHIISHLLEYEADPTIRDYSGRQAIHYLKSLSLPLQSKRSSAAQWKYHAFAGTEYGHTVAPDTHAALSGKNKHNKRSSMAWENPSTPTEKEPEPRTPEGLERTSSTGSGERKGSTGESRGVKLSRTESMLRGMGLRRRPSQRKSKNGDGPSHEKVFVPNPAARPVISGPLMWKPAGPKHK</sequence>
<keyword evidence="1" id="KW-0677">Repeat</keyword>
<keyword evidence="2 4" id="KW-0040">ANK repeat</keyword>
<feature type="compositionally biased region" description="Polar residues" evidence="5">
    <location>
        <begin position="332"/>
        <end position="346"/>
    </location>
</feature>
<dbReference type="Pfam" id="PF25877">
    <property type="entry name" value="WHD_SOWAH"/>
    <property type="match status" value="1"/>
</dbReference>
<evidence type="ECO:0000256" key="5">
    <source>
        <dbReference type="SAM" id="MobiDB-lite"/>
    </source>
</evidence>
<feature type="region of interest" description="Disordered" evidence="5">
    <location>
        <begin position="518"/>
        <end position="634"/>
    </location>
</feature>
<dbReference type="SMART" id="SM00248">
    <property type="entry name" value="ANK"/>
    <property type="match status" value="2"/>
</dbReference>
<dbReference type="SUPFAM" id="SSF48403">
    <property type="entry name" value="Ankyrin repeat"/>
    <property type="match status" value="1"/>
</dbReference>
<feature type="compositionally biased region" description="Basic and acidic residues" evidence="5">
    <location>
        <begin position="231"/>
        <end position="241"/>
    </location>
</feature>
<feature type="compositionally biased region" description="Basic and acidic residues" evidence="5">
    <location>
        <begin position="542"/>
        <end position="555"/>
    </location>
</feature>
<feature type="region of interest" description="Disordered" evidence="5">
    <location>
        <begin position="75"/>
        <end position="292"/>
    </location>
</feature>
<name>A0A6F9DU39_9ASCI</name>
<dbReference type="InterPro" id="IPR058889">
    <property type="entry name" value="WHD_SOWAHA-C"/>
</dbReference>
<evidence type="ECO:0000256" key="1">
    <source>
        <dbReference type="ARBA" id="ARBA00022737"/>
    </source>
</evidence>
<evidence type="ECO:0000256" key="2">
    <source>
        <dbReference type="ARBA" id="ARBA00023043"/>
    </source>
</evidence>
<dbReference type="PANTHER" id="PTHR14491:SF7">
    <property type="entry name" value="SOSONDOWAH, ISOFORM G"/>
    <property type="match status" value="1"/>
</dbReference>
<evidence type="ECO:0000259" key="6">
    <source>
        <dbReference type="Pfam" id="PF25877"/>
    </source>
</evidence>
<organism evidence="7">
    <name type="scientific">Phallusia mammillata</name>
    <dbReference type="NCBI Taxonomy" id="59560"/>
    <lineage>
        <taxon>Eukaryota</taxon>
        <taxon>Metazoa</taxon>
        <taxon>Chordata</taxon>
        <taxon>Tunicata</taxon>
        <taxon>Ascidiacea</taxon>
        <taxon>Phlebobranchia</taxon>
        <taxon>Ascidiidae</taxon>
        <taxon>Phallusia</taxon>
    </lineage>
</organism>
<feature type="compositionally biased region" description="Basic residues" evidence="5">
    <location>
        <begin position="588"/>
        <end position="598"/>
    </location>
</feature>
<comment type="similarity">
    <text evidence="3">Belongs to the SOWAH family.</text>
</comment>
<dbReference type="Pfam" id="PF12796">
    <property type="entry name" value="Ank_2"/>
    <property type="match status" value="1"/>
</dbReference>
<dbReference type="PROSITE" id="PS50297">
    <property type="entry name" value="ANK_REP_REGION"/>
    <property type="match status" value="2"/>
</dbReference>
<dbReference type="PANTHER" id="PTHR14491">
    <property type="entry name" value="SOSONDOWAH, ISOFORM G"/>
    <property type="match status" value="1"/>
</dbReference>
<evidence type="ECO:0000256" key="4">
    <source>
        <dbReference type="PROSITE-ProRule" id="PRU00023"/>
    </source>
</evidence>
<dbReference type="InterPro" id="IPR036770">
    <property type="entry name" value="Ankyrin_rpt-contain_sf"/>
</dbReference>
<feature type="compositionally biased region" description="Low complexity" evidence="5">
    <location>
        <begin position="78"/>
        <end position="97"/>
    </location>
</feature>
<protein>
    <submittedName>
        <fullName evidence="7">Ankyrin repeat domain-containing protein SOWAHB-like</fullName>
    </submittedName>
</protein>
<evidence type="ECO:0000313" key="7">
    <source>
        <dbReference type="EMBL" id="CAB3266486.1"/>
    </source>
</evidence>
<reference evidence="7" key="1">
    <citation type="submission" date="2020-04" db="EMBL/GenBank/DDBJ databases">
        <authorList>
            <person name="Neveu A P."/>
        </authorList>
    </citation>
    <scope>NUCLEOTIDE SEQUENCE</scope>
    <source>
        <tissue evidence="7">Whole embryo</tissue>
    </source>
</reference>
<dbReference type="AlphaFoldDB" id="A0A6F9DU39"/>
<evidence type="ECO:0000256" key="3">
    <source>
        <dbReference type="ARBA" id="ARBA00038122"/>
    </source>
</evidence>
<feature type="compositionally biased region" description="Basic and acidic residues" evidence="5">
    <location>
        <begin position="283"/>
        <end position="292"/>
    </location>
</feature>
<feature type="compositionally biased region" description="Low complexity" evidence="5">
    <location>
        <begin position="173"/>
        <end position="187"/>
    </location>
</feature>
<feature type="region of interest" description="Disordered" evidence="5">
    <location>
        <begin position="332"/>
        <end position="367"/>
    </location>
</feature>
<dbReference type="PROSITE" id="PS50088">
    <property type="entry name" value="ANK_REPEAT"/>
    <property type="match status" value="2"/>
</dbReference>
<dbReference type="Gene3D" id="1.25.40.20">
    <property type="entry name" value="Ankyrin repeat-containing domain"/>
    <property type="match status" value="1"/>
</dbReference>
<accession>A0A6F9DU39</accession>
<feature type="repeat" description="ANK" evidence="4">
    <location>
        <begin position="441"/>
        <end position="473"/>
    </location>
</feature>
<proteinExistence type="evidence at transcript level"/>
<feature type="domain" description="SOWAHA-C winged helix-turn-helix" evidence="6">
    <location>
        <begin position="4"/>
        <end position="79"/>
    </location>
</feature>
<dbReference type="InterPro" id="IPR002110">
    <property type="entry name" value="Ankyrin_rpt"/>
</dbReference>
<feature type="repeat" description="ANK" evidence="4">
    <location>
        <begin position="408"/>
        <end position="440"/>
    </location>
</feature>
<gene>
    <name evidence="7" type="primary">Sowahb</name>
</gene>
<dbReference type="EMBL" id="LR790624">
    <property type="protein sequence ID" value="CAB3266486.1"/>
    <property type="molecule type" value="mRNA"/>
</dbReference>